<dbReference type="SUPFAM" id="SSF53720">
    <property type="entry name" value="ALDH-like"/>
    <property type="match status" value="1"/>
</dbReference>
<dbReference type="Gene3D" id="3.40.605.10">
    <property type="entry name" value="Aldehyde Dehydrogenase, Chain A, domain 1"/>
    <property type="match status" value="1"/>
</dbReference>
<keyword evidence="2" id="KW-0560">Oxidoreductase</keyword>
<evidence type="ECO:0000313" key="5">
    <source>
        <dbReference type="EMBL" id="GAA3854047.1"/>
    </source>
</evidence>
<evidence type="ECO:0000256" key="2">
    <source>
        <dbReference type="ARBA" id="ARBA00023002"/>
    </source>
</evidence>
<comment type="similarity">
    <text evidence="1">Belongs to the aldehyde dehydrogenase family.</text>
</comment>
<evidence type="ECO:0000256" key="1">
    <source>
        <dbReference type="ARBA" id="ARBA00009986"/>
    </source>
</evidence>
<keyword evidence="3" id="KW-0520">NAD</keyword>
<dbReference type="InterPro" id="IPR016161">
    <property type="entry name" value="Ald_DH/histidinol_DH"/>
</dbReference>
<proteinExistence type="inferred from homology"/>
<gene>
    <name evidence="5" type="ORF">GCM10022380_84870</name>
</gene>
<keyword evidence="6" id="KW-1185">Reference proteome</keyword>
<evidence type="ECO:0000259" key="4">
    <source>
        <dbReference type="Pfam" id="PF00171"/>
    </source>
</evidence>
<accession>A0ABP7JTB7</accession>
<dbReference type="EMBL" id="BAABCM010000022">
    <property type="protein sequence ID" value="GAA3854047.1"/>
    <property type="molecule type" value="Genomic_DNA"/>
</dbReference>
<evidence type="ECO:0000256" key="3">
    <source>
        <dbReference type="ARBA" id="ARBA00023027"/>
    </source>
</evidence>
<dbReference type="PANTHER" id="PTHR42986:SF1">
    <property type="entry name" value="BENZALDEHYDE DEHYDROGENASE YFMT"/>
    <property type="match status" value="1"/>
</dbReference>
<dbReference type="PANTHER" id="PTHR42986">
    <property type="entry name" value="BENZALDEHYDE DEHYDROGENASE YFMT"/>
    <property type="match status" value="1"/>
</dbReference>
<dbReference type="InterPro" id="IPR016162">
    <property type="entry name" value="Ald_DH_N"/>
</dbReference>
<feature type="domain" description="Aldehyde dehydrogenase" evidence="4">
    <location>
        <begin position="14"/>
        <end position="150"/>
    </location>
</feature>
<comment type="caution">
    <text evidence="5">The sequence shown here is derived from an EMBL/GenBank/DDBJ whole genome shotgun (WGS) entry which is preliminary data.</text>
</comment>
<reference evidence="6" key="1">
    <citation type="journal article" date="2019" name="Int. J. Syst. Evol. Microbiol.">
        <title>The Global Catalogue of Microorganisms (GCM) 10K type strain sequencing project: providing services to taxonomists for standard genome sequencing and annotation.</title>
        <authorList>
            <consortium name="The Broad Institute Genomics Platform"/>
            <consortium name="The Broad Institute Genome Sequencing Center for Infectious Disease"/>
            <person name="Wu L."/>
            <person name="Ma J."/>
        </authorList>
    </citation>
    <scope>NUCLEOTIDE SEQUENCE [LARGE SCALE GENOMIC DNA]</scope>
    <source>
        <strain evidence="6">JCM 17017</strain>
    </source>
</reference>
<name>A0ABP7JTB7_9PSEU</name>
<sequence length="160" mass="17675">MYQGFDRMFLGGEWRAGSGGPLTDSDPYTGDVLTEIMLADHGDVDFAYRAALEAQRGWSATPPGERAAVFERATRIIGERQAEIVDWLVREAGATPPRAAVEVGIVQAVTAAAVRHTEEVVVTTDSDVPDKENRVYRRPAGVVTVISPWWRPRWHWATPS</sequence>
<protein>
    <recommendedName>
        <fullName evidence="4">Aldehyde dehydrogenase domain-containing protein</fullName>
    </recommendedName>
</protein>
<dbReference type="Pfam" id="PF00171">
    <property type="entry name" value="Aldedh"/>
    <property type="match status" value="1"/>
</dbReference>
<dbReference type="Proteomes" id="UP001501624">
    <property type="component" value="Unassembled WGS sequence"/>
</dbReference>
<dbReference type="InterPro" id="IPR015590">
    <property type="entry name" value="Aldehyde_DH_dom"/>
</dbReference>
<organism evidence="5 6">
    <name type="scientific">Amycolatopsis tucumanensis</name>
    <dbReference type="NCBI Taxonomy" id="401106"/>
    <lineage>
        <taxon>Bacteria</taxon>
        <taxon>Bacillati</taxon>
        <taxon>Actinomycetota</taxon>
        <taxon>Actinomycetes</taxon>
        <taxon>Pseudonocardiales</taxon>
        <taxon>Pseudonocardiaceae</taxon>
        <taxon>Amycolatopsis</taxon>
    </lineage>
</organism>
<evidence type="ECO:0000313" key="6">
    <source>
        <dbReference type="Proteomes" id="UP001501624"/>
    </source>
</evidence>